<dbReference type="Proteomes" id="UP000024635">
    <property type="component" value="Unassembled WGS sequence"/>
</dbReference>
<feature type="compositionally biased region" description="Basic and acidic residues" evidence="1">
    <location>
        <begin position="1"/>
        <end position="14"/>
    </location>
</feature>
<feature type="region of interest" description="Disordered" evidence="1">
    <location>
        <begin position="1"/>
        <end position="20"/>
    </location>
</feature>
<proteinExistence type="predicted"/>
<protein>
    <submittedName>
        <fullName evidence="2">Uncharacterized protein</fullName>
    </submittedName>
</protein>
<dbReference type="AlphaFoldDB" id="A0A016VZJ4"/>
<comment type="caution">
    <text evidence="2">The sequence shown here is derived from an EMBL/GenBank/DDBJ whole genome shotgun (WGS) entry which is preliminary data.</text>
</comment>
<organism evidence="2 3">
    <name type="scientific">Ancylostoma ceylanicum</name>
    <dbReference type="NCBI Taxonomy" id="53326"/>
    <lineage>
        <taxon>Eukaryota</taxon>
        <taxon>Metazoa</taxon>
        <taxon>Ecdysozoa</taxon>
        <taxon>Nematoda</taxon>
        <taxon>Chromadorea</taxon>
        <taxon>Rhabditida</taxon>
        <taxon>Rhabditina</taxon>
        <taxon>Rhabditomorpha</taxon>
        <taxon>Strongyloidea</taxon>
        <taxon>Ancylostomatidae</taxon>
        <taxon>Ancylostomatinae</taxon>
        <taxon>Ancylostoma</taxon>
    </lineage>
</organism>
<dbReference type="EMBL" id="JARK01001339">
    <property type="protein sequence ID" value="EYC32442.1"/>
    <property type="molecule type" value="Genomic_DNA"/>
</dbReference>
<evidence type="ECO:0000313" key="3">
    <source>
        <dbReference type="Proteomes" id="UP000024635"/>
    </source>
</evidence>
<keyword evidence="3" id="KW-1185">Reference proteome</keyword>
<gene>
    <name evidence="2" type="primary">Acey_s0003.g1577</name>
    <name evidence="2" type="ORF">Y032_0003g1577</name>
</gene>
<name>A0A016VZJ4_9BILA</name>
<evidence type="ECO:0000313" key="2">
    <source>
        <dbReference type="EMBL" id="EYC32442.1"/>
    </source>
</evidence>
<evidence type="ECO:0000256" key="1">
    <source>
        <dbReference type="SAM" id="MobiDB-lite"/>
    </source>
</evidence>
<sequence>MKQRERSEHEKKPESPASAGRSGWYFLIKRTSLELRLTPDLQTFPYARFTRMTSPRIHPSRIMVMQIFAPFFLNANPYKNGLIKENCLRLPEQFYHFL</sequence>
<accession>A0A016VZJ4</accession>
<reference evidence="3" key="1">
    <citation type="journal article" date="2015" name="Nat. Genet.">
        <title>The genome and transcriptome of the zoonotic hookworm Ancylostoma ceylanicum identify infection-specific gene families.</title>
        <authorList>
            <person name="Schwarz E.M."/>
            <person name="Hu Y."/>
            <person name="Antoshechkin I."/>
            <person name="Miller M.M."/>
            <person name="Sternberg P.W."/>
            <person name="Aroian R.V."/>
        </authorList>
    </citation>
    <scope>NUCLEOTIDE SEQUENCE</scope>
    <source>
        <strain evidence="3">HY135</strain>
    </source>
</reference>